<reference evidence="3" key="1">
    <citation type="submission" date="2016-10" db="EMBL/GenBank/DDBJ databases">
        <authorList>
            <person name="Varghese N."/>
            <person name="Submissions S."/>
        </authorList>
    </citation>
    <scope>NUCLEOTIDE SEQUENCE [LARGE SCALE GENOMIC DNA]</scope>
    <source>
        <strain evidence="3">DSM 217</strain>
    </source>
</reference>
<keyword evidence="2" id="KW-0378">Hydrolase</keyword>
<dbReference type="Pfam" id="PF23639">
    <property type="entry name" value="DUF7146"/>
    <property type="match status" value="1"/>
</dbReference>
<dbReference type="SUPFAM" id="SSF57783">
    <property type="entry name" value="Zinc beta-ribbon"/>
    <property type="match status" value="1"/>
</dbReference>
<keyword evidence="2" id="KW-0347">Helicase</keyword>
<dbReference type="EMBL" id="FNNZ01000023">
    <property type="protein sequence ID" value="SDX37486.1"/>
    <property type="molecule type" value="Genomic_DNA"/>
</dbReference>
<gene>
    <name evidence="2" type="ORF">SAMN05421783_12320</name>
</gene>
<dbReference type="InterPro" id="IPR013237">
    <property type="entry name" value="Phage_T7_Gp4_N"/>
</dbReference>
<dbReference type="InterPro" id="IPR034154">
    <property type="entry name" value="TOPRIM_DnaG/twinkle"/>
</dbReference>
<dbReference type="Proteomes" id="UP000198816">
    <property type="component" value="Unassembled WGS sequence"/>
</dbReference>
<dbReference type="InterPro" id="IPR006171">
    <property type="entry name" value="TOPRIM_dom"/>
</dbReference>
<dbReference type="Pfam" id="PF13362">
    <property type="entry name" value="Toprim_3"/>
    <property type="match status" value="1"/>
</dbReference>
<accession>A0A1H3B6A7</accession>
<dbReference type="GO" id="GO:0004386">
    <property type="term" value="F:helicase activity"/>
    <property type="evidence" value="ECO:0007669"/>
    <property type="project" value="UniProtKB-KW"/>
</dbReference>
<proteinExistence type="predicted"/>
<name>A0A1H3B6A7_THIRO</name>
<dbReference type="InterPro" id="IPR055570">
    <property type="entry name" value="DUF7146"/>
</dbReference>
<dbReference type="STRING" id="1058.SAMN05421783_12320"/>
<dbReference type="SMART" id="SM00778">
    <property type="entry name" value="Prim_Zn_Ribbon"/>
    <property type="match status" value="1"/>
</dbReference>
<dbReference type="Pfam" id="PF08273">
    <property type="entry name" value="Zn_Ribbon_Prim"/>
    <property type="match status" value="1"/>
</dbReference>
<keyword evidence="3" id="KW-1185">Reference proteome</keyword>
<sequence>MNHSRRQMTIDAQTVREQARGRWSGILARLAPTLEPALARPGRHVPCPVHGGSDGFRVFRDAAETGGGICNSCGPRRDGFALLMWANDWGFRETLEAVAGDLGIDAGHPRTIDARPRPVVVSPPANDVGKDAGSAEAALRRVWSETLDPDDRQALPLRRYLSRRGIDAEPDPRVLRFHPGLAYYEGRTRVGTFPALVAKVSDAEGRSVSLHRIYLDRAGHKAPVAHPKKMMPPIGTVCGGAVRLYPAGPTLGITEGIETALVIRQRTAMPVWAGISATLLQRFVPPPGVGLIVIWADLDRSGTGEQAALALRERLVSRGVRVALHLPKGPIPEGSKSLDWCDLWRLDLRAVA</sequence>
<feature type="domain" description="DNA primase/helicase Gp4 N-terminal Bacteriophage T7-like" evidence="1">
    <location>
        <begin position="42"/>
        <end position="80"/>
    </location>
</feature>
<organism evidence="2 3">
    <name type="scientific">Thiocapsa roseopersicina</name>
    <dbReference type="NCBI Taxonomy" id="1058"/>
    <lineage>
        <taxon>Bacteria</taxon>
        <taxon>Pseudomonadati</taxon>
        <taxon>Pseudomonadota</taxon>
        <taxon>Gammaproteobacteria</taxon>
        <taxon>Chromatiales</taxon>
        <taxon>Chromatiaceae</taxon>
        <taxon>Thiocapsa</taxon>
    </lineage>
</organism>
<dbReference type="AlphaFoldDB" id="A0A1H3B6A7"/>
<keyword evidence="2" id="KW-0547">Nucleotide-binding</keyword>
<dbReference type="GO" id="GO:0008270">
    <property type="term" value="F:zinc ion binding"/>
    <property type="evidence" value="ECO:0007669"/>
    <property type="project" value="InterPro"/>
</dbReference>
<evidence type="ECO:0000313" key="3">
    <source>
        <dbReference type="Proteomes" id="UP000198816"/>
    </source>
</evidence>
<dbReference type="OrthoDB" id="8967890at2"/>
<evidence type="ECO:0000313" key="2">
    <source>
        <dbReference type="EMBL" id="SDX37486.1"/>
    </source>
</evidence>
<dbReference type="CDD" id="cd01029">
    <property type="entry name" value="TOPRIM_primases"/>
    <property type="match status" value="1"/>
</dbReference>
<protein>
    <submittedName>
        <fullName evidence="2">Zinc-binding domain of primase-helicase</fullName>
    </submittedName>
</protein>
<keyword evidence="2" id="KW-0067">ATP-binding</keyword>
<dbReference type="RefSeq" id="WP_093036217.1">
    <property type="nucleotide sequence ID" value="NZ_FNNZ01000023.1"/>
</dbReference>
<evidence type="ECO:0000259" key="1">
    <source>
        <dbReference type="SMART" id="SM00778"/>
    </source>
</evidence>